<dbReference type="EMBL" id="JBJKBG010000008">
    <property type="protein sequence ID" value="KAL3728125.1"/>
    <property type="molecule type" value="Genomic_DNA"/>
</dbReference>
<proteinExistence type="predicted"/>
<dbReference type="AlphaFoldDB" id="A0ABD3JKV1"/>
<protein>
    <submittedName>
        <fullName evidence="1">Uncharacterized protein</fullName>
    </submittedName>
</protein>
<dbReference type="Proteomes" id="UP001634007">
    <property type="component" value="Unassembled WGS sequence"/>
</dbReference>
<evidence type="ECO:0000313" key="2">
    <source>
        <dbReference type="Proteomes" id="UP001634007"/>
    </source>
</evidence>
<keyword evidence="2" id="KW-1185">Reference proteome</keyword>
<organism evidence="1 2">
    <name type="scientific">Eucalyptus globulus</name>
    <name type="common">Tasmanian blue gum</name>
    <dbReference type="NCBI Taxonomy" id="34317"/>
    <lineage>
        <taxon>Eukaryota</taxon>
        <taxon>Viridiplantae</taxon>
        <taxon>Streptophyta</taxon>
        <taxon>Embryophyta</taxon>
        <taxon>Tracheophyta</taxon>
        <taxon>Spermatophyta</taxon>
        <taxon>Magnoliopsida</taxon>
        <taxon>eudicotyledons</taxon>
        <taxon>Gunneridae</taxon>
        <taxon>Pentapetalae</taxon>
        <taxon>rosids</taxon>
        <taxon>malvids</taxon>
        <taxon>Myrtales</taxon>
        <taxon>Myrtaceae</taxon>
        <taxon>Myrtoideae</taxon>
        <taxon>Eucalypteae</taxon>
        <taxon>Eucalyptus</taxon>
    </lineage>
</organism>
<gene>
    <name evidence="1" type="ORF">ACJRO7_032818</name>
</gene>
<accession>A0ABD3JKV1</accession>
<comment type="caution">
    <text evidence="1">The sequence shown here is derived from an EMBL/GenBank/DDBJ whole genome shotgun (WGS) entry which is preliminary data.</text>
</comment>
<name>A0ABD3JKV1_EUCGL</name>
<reference evidence="1 2" key="1">
    <citation type="submission" date="2024-11" db="EMBL/GenBank/DDBJ databases">
        <title>Chromosome-level genome assembly of Eucalyptus globulus Labill. provides insights into its genome evolution.</title>
        <authorList>
            <person name="Li X."/>
        </authorList>
    </citation>
    <scope>NUCLEOTIDE SEQUENCE [LARGE SCALE GENOMIC DNA]</scope>
    <source>
        <strain evidence="1">CL2024</strain>
        <tissue evidence="1">Fresh tender leaves</tissue>
    </source>
</reference>
<evidence type="ECO:0000313" key="1">
    <source>
        <dbReference type="EMBL" id="KAL3728125.1"/>
    </source>
</evidence>
<sequence>MASAAAASAVSSFSATSRYGSHLTLCAPGTLDLRAPSSTLKPLSIRALFAPSPSPALTPDDLKKVAADNVYFGAALCSPSHHRTCSRAFLLMF</sequence>